<reference evidence="2 3" key="1">
    <citation type="submission" date="2018-01" db="EMBL/GenBank/DDBJ databases">
        <title>Whole genome sequencing of Histamine producing bacteria.</title>
        <authorList>
            <person name="Butler K."/>
        </authorList>
    </citation>
    <scope>NUCLEOTIDE SEQUENCE [LARGE SCALE GENOMIC DNA]</scope>
    <source>
        <strain evidence="2 3">ATCC 25521</strain>
    </source>
</reference>
<evidence type="ECO:0000313" key="2">
    <source>
        <dbReference type="EMBL" id="PSV86558.1"/>
    </source>
</evidence>
<protein>
    <recommendedName>
        <fullName evidence="4">Integrase</fullName>
    </recommendedName>
</protein>
<gene>
    <name evidence="2" type="ORF">CTM94_01770</name>
</gene>
<dbReference type="RefSeq" id="WP_045062435.1">
    <property type="nucleotide sequence ID" value="NZ_CP131599.1"/>
</dbReference>
<evidence type="ECO:0000256" key="1">
    <source>
        <dbReference type="SAM" id="MobiDB-lite"/>
    </source>
</evidence>
<comment type="caution">
    <text evidence="2">The sequence shown here is derived from an EMBL/GenBank/DDBJ whole genome shotgun (WGS) entry which is preliminary data.</text>
</comment>
<accession>A0ABX5GLH4</accession>
<organism evidence="2 3">
    <name type="scientific">Photobacterium leiognathi</name>
    <dbReference type="NCBI Taxonomy" id="553611"/>
    <lineage>
        <taxon>Bacteria</taxon>
        <taxon>Pseudomonadati</taxon>
        <taxon>Pseudomonadota</taxon>
        <taxon>Gammaproteobacteria</taxon>
        <taxon>Vibrionales</taxon>
        <taxon>Vibrionaceae</taxon>
        <taxon>Photobacterium</taxon>
    </lineage>
</organism>
<evidence type="ECO:0008006" key="4">
    <source>
        <dbReference type="Google" id="ProtNLM"/>
    </source>
</evidence>
<dbReference type="EMBL" id="PYOI01000001">
    <property type="protein sequence ID" value="PSV86558.1"/>
    <property type="molecule type" value="Genomic_DNA"/>
</dbReference>
<proteinExistence type="predicted"/>
<name>A0ABX5GLH4_PHOLE</name>
<evidence type="ECO:0000313" key="3">
    <source>
        <dbReference type="Proteomes" id="UP000241566"/>
    </source>
</evidence>
<feature type="region of interest" description="Disordered" evidence="1">
    <location>
        <begin position="567"/>
        <end position="594"/>
    </location>
</feature>
<keyword evidence="3" id="KW-1185">Reference proteome</keyword>
<dbReference type="Proteomes" id="UP000241566">
    <property type="component" value="Unassembled WGS sequence"/>
</dbReference>
<sequence length="847" mass="96505">MLEQRNNLTAYIEKFREKFDARLTEYNATGKMEWDAPYWYFGEKGVAWLKETKHHGFNFSLISKKYQGLTELAISNEYQSFMRAYHMQVVCSTDGLPSGSKLNKDLQVMKRWYFEMVEITGQTHPMYLTAEIIYAAMDRHKENSKSPPNVSDYCDVAVTIIKNIRRYNLTIVNIEVANRYPCRNQSNGTKQRRKAVDASPEHTNDEKLISIRAFMCVIELIMLAEKDSERIFYNMLLLGIICGFRFQELLLLTEDSLVKRDITDKDKRKHAIDNGWPSYRLGIEYLGAKQAGWRIHWLAPSSYPVVEAIFDNVKALTAESRKMLKGYRASAFTDFLPDEIKELPDELIECRDLVGLMFTGTGGVRKAVSKSIINSIKKFSGHEPKVIPVNNQLKNNYFTKGQLNDYVYQRYAAIKNFETGHQCVISAKNGGDWEHFNYEDLLFIAPKGSFFIDFDLVSLRHPVPLDEKSVEAWLGGAKNRKSIFDSYDLHEDDGSRIELKKHVPRHNINTFLAIAGVTDHIQAILMGRVDITQNKHYQHQEESQEYRTAALAVTALEKTVEENKKALSKDDQLSLFDSEGEPTPPLPQKSLVPKEQTAVSRRMAAMAKAADNRPRSGVDAVKKSAAMMVDPKLSMELNMKQNMQTYGETPAEVAHFVKGAMSDNFVPDIKKAHDKLIEQKQAAAAKALLERHAKLHPLDFGSCTRDVARWGCPHAMKCQTGLPCGYFSLTSRMGEEVEISRSLVAKKKDIVVLRKLHEEDPSFELALKEQEEALIVLEAFESKAIDSLKPKKLVSLLSEDKDNPLARIIERANEQTVIGKKPKTLADMFFIEQKRMERDANKEAQDA</sequence>